<reference evidence="4 5" key="1">
    <citation type="submission" date="2018-08" db="EMBL/GenBank/DDBJ databases">
        <title>A genome reference for cultivated species of the human gut microbiota.</title>
        <authorList>
            <person name="Zou Y."/>
            <person name="Xue W."/>
            <person name="Luo G."/>
        </authorList>
    </citation>
    <scope>NUCLEOTIDE SEQUENCE [LARGE SCALE GENOMIC DNA]</scope>
    <source>
        <strain evidence="4 5">AF38-2</strain>
    </source>
</reference>
<keyword evidence="1" id="KW-0812">Transmembrane</keyword>
<gene>
    <name evidence="4" type="ORF">DW027_27195</name>
    <name evidence="3" type="ORF">GA560_25535</name>
</gene>
<keyword evidence="1" id="KW-0472">Membrane</keyword>
<dbReference type="SUPFAM" id="SSF53098">
    <property type="entry name" value="Ribonuclease H-like"/>
    <property type="match status" value="1"/>
</dbReference>
<feature type="transmembrane region" description="Helical" evidence="1">
    <location>
        <begin position="280"/>
        <end position="298"/>
    </location>
</feature>
<evidence type="ECO:0000313" key="3">
    <source>
        <dbReference type="EMBL" id="KAB6077474.1"/>
    </source>
</evidence>
<evidence type="ECO:0000259" key="2">
    <source>
        <dbReference type="Pfam" id="PF01609"/>
    </source>
</evidence>
<dbReference type="InterPro" id="IPR047658">
    <property type="entry name" value="IS4-like_transpos"/>
</dbReference>
<evidence type="ECO:0000313" key="4">
    <source>
        <dbReference type="EMBL" id="RHL30593.1"/>
    </source>
</evidence>
<accession>A0A1Y4UYN4</accession>
<feature type="domain" description="Transposase IS4-like" evidence="2">
    <location>
        <begin position="87"/>
        <end position="290"/>
    </location>
</feature>
<dbReference type="GO" id="GO:0004803">
    <property type="term" value="F:transposase activity"/>
    <property type="evidence" value="ECO:0007669"/>
    <property type="project" value="InterPro"/>
</dbReference>
<dbReference type="Pfam" id="PF01609">
    <property type="entry name" value="DDE_Tnp_1"/>
    <property type="match status" value="1"/>
</dbReference>
<evidence type="ECO:0000256" key="1">
    <source>
        <dbReference type="SAM" id="Phobius"/>
    </source>
</evidence>
<dbReference type="EMBL" id="WDER01000189">
    <property type="protein sequence ID" value="KAB6077474.1"/>
    <property type="molecule type" value="Genomic_DNA"/>
</dbReference>
<proteinExistence type="predicted"/>
<organism evidence="4 5">
    <name type="scientific">Bacteroides xylanisolvens</name>
    <dbReference type="NCBI Taxonomy" id="371601"/>
    <lineage>
        <taxon>Bacteria</taxon>
        <taxon>Pseudomonadati</taxon>
        <taxon>Bacteroidota</taxon>
        <taxon>Bacteroidia</taxon>
        <taxon>Bacteroidales</taxon>
        <taxon>Bacteroidaceae</taxon>
        <taxon>Bacteroides</taxon>
    </lineage>
</organism>
<comment type="caution">
    <text evidence="4">The sequence shown here is derived from an EMBL/GenBank/DDBJ whole genome shotgun (WGS) entry which is preliminary data.</text>
</comment>
<reference evidence="3 6" key="2">
    <citation type="journal article" date="2019" name="Nat. Med.">
        <title>A library of human gut bacterial isolates paired with longitudinal multiomics data enables mechanistic microbiome research.</title>
        <authorList>
            <person name="Poyet M."/>
            <person name="Groussin M."/>
            <person name="Gibbons S.M."/>
            <person name="Avila-Pacheco J."/>
            <person name="Jiang X."/>
            <person name="Kearney S.M."/>
            <person name="Perrotta A.R."/>
            <person name="Berdy B."/>
            <person name="Zhao S."/>
            <person name="Lieberman T.D."/>
            <person name="Swanson P.K."/>
            <person name="Smith M."/>
            <person name="Roesemann S."/>
            <person name="Alexander J.E."/>
            <person name="Rich S.A."/>
            <person name="Livny J."/>
            <person name="Vlamakis H."/>
            <person name="Clish C."/>
            <person name="Bullock K."/>
            <person name="Deik A."/>
            <person name="Scott J."/>
            <person name="Pierce K.A."/>
            <person name="Xavier R.J."/>
            <person name="Alm E.J."/>
        </authorList>
    </citation>
    <scope>NUCLEOTIDE SEQUENCE [LARGE SCALE GENOMIC DNA]</scope>
    <source>
        <strain evidence="3 6">BIOML-A73</strain>
    </source>
</reference>
<dbReference type="Proteomes" id="UP000474077">
    <property type="component" value="Unassembled WGS sequence"/>
</dbReference>
<evidence type="ECO:0000313" key="5">
    <source>
        <dbReference type="Proteomes" id="UP000284495"/>
    </source>
</evidence>
<dbReference type="InterPro" id="IPR012337">
    <property type="entry name" value="RNaseH-like_sf"/>
</dbReference>
<keyword evidence="1" id="KW-1133">Transmembrane helix</keyword>
<dbReference type="AlphaFoldDB" id="A0A1Y4UYN4"/>
<dbReference type="NCBIfam" id="NF033591">
    <property type="entry name" value="transpos_IS4_2"/>
    <property type="match status" value="1"/>
</dbReference>
<dbReference type="GO" id="GO:0006313">
    <property type="term" value="P:DNA transposition"/>
    <property type="evidence" value="ECO:0007669"/>
    <property type="project" value="InterPro"/>
</dbReference>
<protein>
    <submittedName>
        <fullName evidence="4">IS4 family transposase</fullName>
    </submittedName>
</protein>
<dbReference type="Proteomes" id="UP000284495">
    <property type="component" value="Unassembled WGS sequence"/>
</dbReference>
<sequence length="347" mass="40409">MHEHFGKSMNLARIKALSMMLCALCKVQRVTYSKLASAFDSNAASESSLRRIQRLIAQCEISTDLIAKLILKLIPVQGPYNLTLDRTNWKFSNTNINILTLGIIYDGMAFPIVFKMMDKRGNSNTQERIELVDRFIRLAGENSINHLMADREFIGSEWLGYLNARGIHYHIRIRENFRVYRHGQETRAHWLFNELKLGESKHLDGIYYVNGQACYLSGSKIKDKEGAPELQILVSYCNAEEAFEMYKLRWQVETMFKGMKSSGFDIEGSHVRDHSRMSNLFAIIMIAYVWCYLVGIYINEYIKPITVLKHKRRAVSLFKYGLDYIFQSLVNHTNRYRIDVFKFLSYT</sequence>
<dbReference type="GO" id="GO:0003677">
    <property type="term" value="F:DNA binding"/>
    <property type="evidence" value="ECO:0007669"/>
    <property type="project" value="InterPro"/>
</dbReference>
<evidence type="ECO:0000313" key="6">
    <source>
        <dbReference type="Proteomes" id="UP000474077"/>
    </source>
</evidence>
<dbReference type="InterPro" id="IPR002559">
    <property type="entry name" value="Transposase_11"/>
</dbReference>
<dbReference type="EMBL" id="QROO01000068">
    <property type="protein sequence ID" value="RHL30593.1"/>
    <property type="molecule type" value="Genomic_DNA"/>
</dbReference>
<dbReference type="Gene3D" id="3.90.350.10">
    <property type="entry name" value="Transposase Inhibitor Protein From Tn5, Chain A, domain 1"/>
    <property type="match status" value="1"/>
</dbReference>
<name>A0A1Y4UYN4_9BACE</name>